<dbReference type="GO" id="GO:0006351">
    <property type="term" value="P:DNA-templated transcription"/>
    <property type="evidence" value="ECO:0007669"/>
    <property type="project" value="TreeGrafter"/>
</dbReference>
<dbReference type="Proteomes" id="UP001271263">
    <property type="component" value="Unassembled WGS sequence"/>
</dbReference>
<dbReference type="FunFam" id="1.10.10.10:FF:000001">
    <property type="entry name" value="LysR family transcriptional regulator"/>
    <property type="match status" value="1"/>
</dbReference>
<sequence length="304" mass="33938">MSYDLNDMLAFLQVVESGSFTLAADQLGIPKANLSRKVSRLETALGITLLERSTRSQHLTEAGKRFLVHCKRVHEERELATASVSELLDQYKGDLKIGASIATGQQVLRPALASFMRQYPELNLQLSLINRRVDFIEEGFDVVIRIGQLDDSNLIAKKLGHIRRHFYTSPKYLANNTQLVDLASLAEHQLLVINPTNNDPRLAVISDKGEQQLIKQKPRLLVNDYAMLEQAIIDGLGVGVLPDYLCKTAIETGKLVQVLPQWGLKGVDVYALYPKSRGKIPKVKAFIEFVTKLYGDTLRPISSS</sequence>
<reference evidence="7 9" key="1">
    <citation type="journal article" date="2022" name="bioRxiv">
        <title>Prophages regulate Shewanella fidelis 3313 motility and biofilm formation: implications for gut colonization dynamics in Ciona robusta.</title>
        <authorList>
            <person name="Natarajan O."/>
            <person name="Gibboney S.L."/>
            <person name="Young M.N."/>
            <person name="Lim S.J."/>
            <person name="Pluta N."/>
            <person name="Atkinson C.G."/>
            <person name="Leigh B.A."/>
            <person name="Liberti A."/>
            <person name="Kees E.D."/>
            <person name="Breitbart M."/>
            <person name="Gralnick J.A."/>
            <person name="Dishaw L.J."/>
        </authorList>
    </citation>
    <scope>NUCLEOTIDE SEQUENCE [LARGE SCALE GENOMIC DNA]</scope>
    <source>
        <strain evidence="7 9">JG4066</strain>
    </source>
</reference>
<reference evidence="6" key="2">
    <citation type="submission" date="2022-11" db="EMBL/GenBank/DDBJ databases">
        <title>Prophages regulate Shewanella fidelis motility and biofilm formation: implications for gut colonization dynamics in Ciona robusta.</title>
        <authorList>
            <person name="Natarajan O."/>
            <person name="Gibboney S.L."/>
            <person name="Young M.N."/>
            <person name="Lim S.J."/>
            <person name="Pluta N."/>
            <person name="Atkinson C.G.F."/>
            <person name="Leigh B.A."/>
            <person name="Liberti A."/>
            <person name="Kees E."/>
            <person name="Breitbart M."/>
            <person name="Gralnick J."/>
            <person name="Dishaw L.J."/>
        </authorList>
    </citation>
    <scope>NUCLEOTIDE SEQUENCE</scope>
    <source>
        <strain evidence="6">3313</strain>
    </source>
</reference>
<protein>
    <submittedName>
        <fullName evidence="6">LysR family transcriptional regulator</fullName>
    </submittedName>
</protein>
<evidence type="ECO:0000256" key="1">
    <source>
        <dbReference type="ARBA" id="ARBA00009437"/>
    </source>
</evidence>
<name>A0AAW8NH83_9GAMM</name>
<dbReference type="InterPro" id="IPR036388">
    <property type="entry name" value="WH-like_DNA-bd_sf"/>
</dbReference>
<dbReference type="RefSeq" id="WP_310653967.1">
    <property type="nucleotide sequence ID" value="NZ_JAPMLA010000005.1"/>
</dbReference>
<dbReference type="InterPro" id="IPR036390">
    <property type="entry name" value="WH_DNA-bd_sf"/>
</dbReference>
<organism evidence="6 8">
    <name type="scientific">Shewanella fidelis</name>
    <dbReference type="NCBI Taxonomy" id="173509"/>
    <lineage>
        <taxon>Bacteria</taxon>
        <taxon>Pseudomonadati</taxon>
        <taxon>Pseudomonadota</taxon>
        <taxon>Gammaproteobacteria</taxon>
        <taxon>Alteromonadales</taxon>
        <taxon>Shewanellaceae</taxon>
        <taxon>Shewanella</taxon>
    </lineage>
</organism>
<evidence type="ECO:0000256" key="2">
    <source>
        <dbReference type="ARBA" id="ARBA00023015"/>
    </source>
</evidence>
<dbReference type="InterPro" id="IPR058163">
    <property type="entry name" value="LysR-type_TF_proteobact-type"/>
</dbReference>
<keyword evidence="9" id="KW-1185">Reference proteome</keyword>
<dbReference type="EMBL" id="JAPMLD010000004">
    <property type="protein sequence ID" value="MDW4824768.1"/>
    <property type="molecule type" value="Genomic_DNA"/>
</dbReference>
<dbReference type="PANTHER" id="PTHR30537:SF5">
    <property type="entry name" value="HTH-TYPE TRANSCRIPTIONAL ACTIVATOR TTDR-RELATED"/>
    <property type="match status" value="1"/>
</dbReference>
<dbReference type="Gene3D" id="1.10.10.10">
    <property type="entry name" value="Winged helix-like DNA-binding domain superfamily/Winged helix DNA-binding domain"/>
    <property type="match status" value="1"/>
</dbReference>
<evidence type="ECO:0000313" key="7">
    <source>
        <dbReference type="EMBL" id="MDW4824768.1"/>
    </source>
</evidence>
<dbReference type="SUPFAM" id="SSF46785">
    <property type="entry name" value="Winged helix' DNA-binding domain"/>
    <property type="match status" value="1"/>
</dbReference>
<dbReference type="SUPFAM" id="SSF53850">
    <property type="entry name" value="Periplasmic binding protein-like II"/>
    <property type="match status" value="1"/>
</dbReference>
<proteinExistence type="inferred from homology"/>
<accession>A0AAW8NH83</accession>
<keyword evidence="3" id="KW-0238">DNA-binding</keyword>
<dbReference type="Pfam" id="PF03466">
    <property type="entry name" value="LysR_substrate"/>
    <property type="match status" value="1"/>
</dbReference>
<gene>
    <name evidence="6" type="ORF">OS133_03115</name>
    <name evidence="7" type="ORF">OS134_11925</name>
</gene>
<dbReference type="InterPro" id="IPR000847">
    <property type="entry name" value="LysR_HTH_N"/>
</dbReference>
<keyword evidence="2" id="KW-0805">Transcription regulation</keyword>
<dbReference type="GO" id="GO:0003700">
    <property type="term" value="F:DNA-binding transcription factor activity"/>
    <property type="evidence" value="ECO:0007669"/>
    <property type="project" value="InterPro"/>
</dbReference>
<evidence type="ECO:0000313" key="8">
    <source>
        <dbReference type="Proteomes" id="UP001259340"/>
    </source>
</evidence>
<evidence type="ECO:0000259" key="5">
    <source>
        <dbReference type="PROSITE" id="PS50931"/>
    </source>
</evidence>
<evidence type="ECO:0000256" key="4">
    <source>
        <dbReference type="ARBA" id="ARBA00023163"/>
    </source>
</evidence>
<evidence type="ECO:0000313" key="6">
    <source>
        <dbReference type="EMBL" id="MDR8522689.1"/>
    </source>
</evidence>
<dbReference type="PROSITE" id="PS50931">
    <property type="entry name" value="HTH_LYSR"/>
    <property type="match status" value="1"/>
</dbReference>
<dbReference type="InterPro" id="IPR005119">
    <property type="entry name" value="LysR_subst-bd"/>
</dbReference>
<evidence type="ECO:0000256" key="3">
    <source>
        <dbReference type="ARBA" id="ARBA00023125"/>
    </source>
</evidence>
<dbReference type="CDD" id="cd08422">
    <property type="entry name" value="PBP2_CrgA_like"/>
    <property type="match status" value="1"/>
</dbReference>
<dbReference type="AlphaFoldDB" id="A0AAW8NH83"/>
<dbReference type="Gene3D" id="3.40.190.290">
    <property type="match status" value="1"/>
</dbReference>
<evidence type="ECO:0000313" key="9">
    <source>
        <dbReference type="Proteomes" id="UP001271263"/>
    </source>
</evidence>
<dbReference type="PANTHER" id="PTHR30537">
    <property type="entry name" value="HTH-TYPE TRANSCRIPTIONAL REGULATOR"/>
    <property type="match status" value="1"/>
</dbReference>
<feature type="domain" description="HTH lysR-type" evidence="5">
    <location>
        <begin position="1"/>
        <end position="60"/>
    </location>
</feature>
<comment type="similarity">
    <text evidence="1">Belongs to the LysR transcriptional regulatory family.</text>
</comment>
<comment type="caution">
    <text evidence="6">The sequence shown here is derived from an EMBL/GenBank/DDBJ whole genome shotgun (WGS) entry which is preliminary data.</text>
</comment>
<dbReference type="EMBL" id="JAPMLE010000001">
    <property type="protein sequence ID" value="MDR8522689.1"/>
    <property type="molecule type" value="Genomic_DNA"/>
</dbReference>
<dbReference type="Pfam" id="PF00126">
    <property type="entry name" value="HTH_1"/>
    <property type="match status" value="1"/>
</dbReference>
<dbReference type="GO" id="GO:0043565">
    <property type="term" value="F:sequence-specific DNA binding"/>
    <property type="evidence" value="ECO:0007669"/>
    <property type="project" value="TreeGrafter"/>
</dbReference>
<keyword evidence="4" id="KW-0804">Transcription</keyword>
<dbReference type="Proteomes" id="UP001259340">
    <property type="component" value="Unassembled WGS sequence"/>
</dbReference>